<dbReference type="EMBL" id="JFZT01000057">
    <property type="protein sequence ID" value="EZQ02102.1"/>
    <property type="molecule type" value="Genomic_DNA"/>
</dbReference>
<dbReference type="GO" id="GO:0005886">
    <property type="term" value="C:plasma membrane"/>
    <property type="evidence" value="ECO:0007669"/>
    <property type="project" value="UniProtKB-SubCell"/>
</dbReference>
<feature type="transmembrane region" description="Helical" evidence="7">
    <location>
        <begin position="29"/>
        <end position="50"/>
    </location>
</feature>
<dbReference type="RefSeq" id="WP_048100517.1">
    <property type="nucleotide sequence ID" value="NZ_JFZT01000057.1"/>
</dbReference>
<comment type="caution">
    <text evidence="9">The sequence shown here is derived from an EMBL/GenBank/DDBJ whole genome shotgun (WGS) entry which is preliminary data.</text>
</comment>
<evidence type="ECO:0000313" key="9">
    <source>
        <dbReference type="EMBL" id="EZQ02102.1"/>
    </source>
</evidence>
<dbReference type="OrthoDB" id="86089at2157"/>
<name>A0A031LIX9_9CREN</name>
<comment type="subcellular location">
    <subcellularLocation>
        <location evidence="1">Cell membrane</location>
        <topology evidence="1">Multi-pass membrane protein</topology>
    </subcellularLocation>
</comment>
<keyword evidence="4 7" id="KW-0812">Transmembrane</keyword>
<accession>A0A031LIX9</accession>
<evidence type="ECO:0000256" key="7">
    <source>
        <dbReference type="SAM" id="Phobius"/>
    </source>
</evidence>
<evidence type="ECO:0000256" key="2">
    <source>
        <dbReference type="ARBA" id="ARBA00022448"/>
    </source>
</evidence>
<gene>
    <name evidence="9" type="ORF">CM19_11610</name>
</gene>
<evidence type="ECO:0000256" key="6">
    <source>
        <dbReference type="ARBA" id="ARBA00023136"/>
    </source>
</evidence>
<proteinExistence type="predicted"/>
<feature type="transmembrane region" description="Helical" evidence="7">
    <location>
        <begin position="385"/>
        <end position="403"/>
    </location>
</feature>
<evidence type="ECO:0000259" key="8">
    <source>
        <dbReference type="Pfam" id="PF03600"/>
    </source>
</evidence>
<keyword evidence="6 7" id="KW-0472">Membrane</keyword>
<reference evidence="9 10" key="1">
    <citation type="submission" date="2014-03" db="EMBL/GenBank/DDBJ databases">
        <title>Draft genome sequence of the novel thermoacidophilic archaea Acidianus copahuensis ALE1 strain, isolated from Copahue volcanic area in Neuquen Argentina.</title>
        <authorList>
            <person name="Urbieta M.S."/>
            <person name="Rascovan N."/>
            <person name="Castro C."/>
            <person name="Revale S."/>
            <person name="Giaveno M.A."/>
            <person name="Vazquez M.P."/>
            <person name="Donati E.R."/>
        </authorList>
    </citation>
    <scope>NUCLEOTIDE SEQUENCE [LARGE SCALE GENOMIC DNA]</scope>
    <source>
        <strain evidence="9 10">ALE1</strain>
    </source>
</reference>
<feature type="transmembrane region" description="Helical" evidence="7">
    <location>
        <begin position="217"/>
        <end position="236"/>
    </location>
</feature>
<keyword evidence="2" id="KW-0813">Transport</keyword>
<dbReference type="InterPro" id="IPR004680">
    <property type="entry name" value="Cit_transptr-like_dom"/>
</dbReference>
<feature type="transmembrane region" description="Helical" evidence="7">
    <location>
        <begin position="342"/>
        <end position="365"/>
    </location>
</feature>
<keyword evidence="3" id="KW-1003">Cell membrane</keyword>
<dbReference type="AlphaFoldDB" id="A0A031LIX9"/>
<evidence type="ECO:0000256" key="4">
    <source>
        <dbReference type="ARBA" id="ARBA00022692"/>
    </source>
</evidence>
<feature type="transmembrane region" description="Helical" evidence="7">
    <location>
        <begin position="304"/>
        <end position="330"/>
    </location>
</feature>
<feature type="domain" description="Citrate transporter-like" evidence="8">
    <location>
        <begin position="22"/>
        <end position="345"/>
    </location>
</feature>
<feature type="transmembrane region" description="Helical" evidence="7">
    <location>
        <begin position="271"/>
        <end position="298"/>
    </location>
</feature>
<dbReference type="Proteomes" id="UP000024332">
    <property type="component" value="Unassembled WGS sequence"/>
</dbReference>
<dbReference type="STRING" id="1160895.CM19_11610"/>
<protein>
    <submittedName>
        <fullName evidence="9">Arsenic resistance protein ArsB</fullName>
    </submittedName>
</protein>
<dbReference type="PANTHER" id="PTHR43302:SF5">
    <property type="entry name" value="TRANSPORTER ARSB-RELATED"/>
    <property type="match status" value="1"/>
</dbReference>
<dbReference type="Pfam" id="PF03600">
    <property type="entry name" value="CitMHS"/>
    <property type="match status" value="1"/>
</dbReference>
<sequence length="406" mass="44477">MNYLAIFVAILTFSLIASREITKIPPWASMFFGGVLMMVLGVITPSEAFASINLDVIIFLITLFTFASALEVSGFLKYLAYKIISKLKTGPNVLFGVLAFSGILSNLVTNDGVSATWSSVVLEASKAMKIDEKPLMYALAFGVTIGSVMLPTGNPQDLLIALDAGIKSPFIVFLKFLFLPTIINLVITYPILLFMFKKKISAKVDDIAEVKLEDKTLAYLSFSLLLITVFLFFSLSLIRVDIVLGSLITSSVLLLISSRRREILRRVDWSTVLFFFGLFMFTQGLLSGGIISFLSSILPPPTSVILIMISSVLLSQVISNVPLVAIFITVMMPYHPTIVEWMALAAGSTIAGNFTLIGAASNVIISEAVETRGGKGFGFFEFMKYSIPVLLLNFVILFLFLRLESP</sequence>
<organism evidence="9 10">
    <name type="scientific">Candidatus Acidianus copahuensis</name>
    <dbReference type="NCBI Taxonomy" id="1160895"/>
    <lineage>
        <taxon>Archaea</taxon>
        <taxon>Thermoproteota</taxon>
        <taxon>Thermoprotei</taxon>
        <taxon>Sulfolobales</taxon>
        <taxon>Sulfolobaceae</taxon>
        <taxon>Acidianus</taxon>
    </lineage>
</organism>
<keyword evidence="10" id="KW-1185">Reference proteome</keyword>
<evidence type="ECO:0000313" key="10">
    <source>
        <dbReference type="Proteomes" id="UP000024332"/>
    </source>
</evidence>
<feature type="transmembrane region" description="Helical" evidence="7">
    <location>
        <begin position="57"/>
        <end position="81"/>
    </location>
</feature>
<keyword evidence="5 7" id="KW-1133">Transmembrane helix</keyword>
<evidence type="ECO:0000256" key="5">
    <source>
        <dbReference type="ARBA" id="ARBA00022989"/>
    </source>
</evidence>
<feature type="transmembrane region" description="Helical" evidence="7">
    <location>
        <begin position="242"/>
        <end position="259"/>
    </location>
</feature>
<dbReference type="GO" id="GO:0055085">
    <property type="term" value="P:transmembrane transport"/>
    <property type="evidence" value="ECO:0007669"/>
    <property type="project" value="InterPro"/>
</dbReference>
<feature type="transmembrane region" description="Helical" evidence="7">
    <location>
        <begin position="134"/>
        <end position="150"/>
    </location>
</feature>
<evidence type="ECO:0000256" key="3">
    <source>
        <dbReference type="ARBA" id="ARBA00022475"/>
    </source>
</evidence>
<dbReference type="PANTHER" id="PTHR43302">
    <property type="entry name" value="TRANSPORTER ARSB-RELATED"/>
    <property type="match status" value="1"/>
</dbReference>
<evidence type="ECO:0000256" key="1">
    <source>
        <dbReference type="ARBA" id="ARBA00004651"/>
    </source>
</evidence>
<feature type="transmembrane region" description="Helical" evidence="7">
    <location>
        <begin position="170"/>
        <end position="196"/>
    </location>
</feature>